<name>A0A4V3FV10_9PSEU</name>
<gene>
    <name evidence="1" type="ORF">CLV71_101192</name>
</gene>
<evidence type="ECO:0000313" key="1">
    <source>
        <dbReference type="EMBL" id="TDV57321.1"/>
    </source>
</evidence>
<proteinExistence type="predicted"/>
<evidence type="ECO:0000313" key="2">
    <source>
        <dbReference type="Proteomes" id="UP000294927"/>
    </source>
</evidence>
<dbReference type="Proteomes" id="UP000294927">
    <property type="component" value="Unassembled WGS sequence"/>
</dbReference>
<protein>
    <submittedName>
        <fullName evidence="1">Uncharacterized protein</fullName>
    </submittedName>
</protein>
<reference evidence="1 2" key="1">
    <citation type="submission" date="2019-03" db="EMBL/GenBank/DDBJ databases">
        <title>Genomic Encyclopedia of Archaeal and Bacterial Type Strains, Phase II (KMG-II): from individual species to whole genera.</title>
        <authorList>
            <person name="Goeker M."/>
        </authorList>
    </citation>
    <scope>NUCLEOTIDE SEQUENCE [LARGE SCALE GENOMIC DNA]</scope>
    <source>
        <strain evidence="1 2">DSM 45499</strain>
    </source>
</reference>
<dbReference type="AlphaFoldDB" id="A0A4V3FV10"/>
<accession>A0A4V3FV10</accession>
<dbReference type="EMBL" id="SOCP01000001">
    <property type="protein sequence ID" value="TDV57321.1"/>
    <property type="molecule type" value="Genomic_DNA"/>
</dbReference>
<comment type="caution">
    <text evidence="1">The sequence shown here is derived from an EMBL/GenBank/DDBJ whole genome shotgun (WGS) entry which is preliminary data.</text>
</comment>
<organism evidence="1 2">
    <name type="scientific">Actinophytocola oryzae</name>
    <dbReference type="NCBI Taxonomy" id="502181"/>
    <lineage>
        <taxon>Bacteria</taxon>
        <taxon>Bacillati</taxon>
        <taxon>Actinomycetota</taxon>
        <taxon>Actinomycetes</taxon>
        <taxon>Pseudonocardiales</taxon>
        <taxon>Pseudonocardiaceae</taxon>
    </lineage>
</organism>
<keyword evidence="2" id="KW-1185">Reference proteome</keyword>
<sequence>MSWRATVGSRTETIGGEASVLGLISTPPEDHRKLVGGAAGAGAAATASGGRRRGVQSSAQEHARPLSLVCGAGQAAAQVRVGVSAAPLARKPNSALAPGARVPL</sequence>